<evidence type="ECO:0000313" key="2">
    <source>
        <dbReference type="EMBL" id="MDT7041308.1"/>
    </source>
</evidence>
<dbReference type="Proteomes" id="UP001250932">
    <property type="component" value="Unassembled WGS sequence"/>
</dbReference>
<reference evidence="2 3" key="1">
    <citation type="journal article" date="2023" name="ISME J.">
        <title>Cultivation and genomic characterization of novel and ubiquitous marine nitrite-oxidizing bacteria from the Nitrospirales.</title>
        <authorList>
            <person name="Mueller A.J."/>
            <person name="Daebeler A."/>
            <person name="Herbold C.W."/>
            <person name="Kirkegaard R.H."/>
            <person name="Daims H."/>
        </authorList>
    </citation>
    <scope>NUCLEOTIDE SEQUENCE [LARGE SCALE GENOMIC DNA]</scope>
    <source>
        <strain evidence="2 3">EB</strain>
    </source>
</reference>
<name>A0ABU3K4L1_9BACT</name>
<keyword evidence="3" id="KW-1185">Reference proteome</keyword>
<dbReference type="EMBL" id="JAQOUE010000001">
    <property type="protein sequence ID" value="MDT7041308.1"/>
    <property type="molecule type" value="Genomic_DNA"/>
</dbReference>
<accession>A0ABU3K4L1</accession>
<evidence type="ECO:0000313" key="3">
    <source>
        <dbReference type="Proteomes" id="UP001250932"/>
    </source>
</evidence>
<feature type="signal peptide" evidence="1">
    <location>
        <begin position="1"/>
        <end position="26"/>
    </location>
</feature>
<comment type="caution">
    <text evidence="2">The sequence shown here is derived from an EMBL/GenBank/DDBJ whole genome shotgun (WGS) entry which is preliminary data.</text>
</comment>
<dbReference type="RefSeq" id="WP_313831663.1">
    <property type="nucleotide sequence ID" value="NZ_JAQOUE010000001.1"/>
</dbReference>
<sequence>MKYLGKIMMLGLFTGTIIGPTSWAIAAPQTESVCTIGMAKGEQGRSCEVPIPDGCTMAKVPGYDQPWADVSKGGGTQCQFDKTKTDWTSVITGSCGPCTTDNCSAQFIVKFNCAGNADYKAQPRTKH</sequence>
<proteinExistence type="predicted"/>
<gene>
    <name evidence="2" type="ORF">PPG34_03040</name>
</gene>
<keyword evidence="1" id="KW-0732">Signal</keyword>
<evidence type="ECO:0000256" key="1">
    <source>
        <dbReference type="SAM" id="SignalP"/>
    </source>
</evidence>
<organism evidence="2 3">
    <name type="scientific">Candidatus Nitronereus thalassa</name>
    <dbReference type="NCBI Taxonomy" id="3020898"/>
    <lineage>
        <taxon>Bacteria</taxon>
        <taxon>Pseudomonadati</taxon>
        <taxon>Nitrospirota</taxon>
        <taxon>Nitrospiria</taxon>
        <taxon>Nitrospirales</taxon>
        <taxon>Nitrospiraceae</taxon>
        <taxon>Candidatus Nitronereus</taxon>
    </lineage>
</organism>
<protein>
    <recommendedName>
        <fullName evidence="4">Secreted protein</fullName>
    </recommendedName>
</protein>
<feature type="chain" id="PRO_5046079152" description="Secreted protein" evidence="1">
    <location>
        <begin position="27"/>
        <end position="127"/>
    </location>
</feature>
<evidence type="ECO:0008006" key="4">
    <source>
        <dbReference type="Google" id="ProtNLM"/>
    </source>
</evidence>